<dbReference type="GO" id="GO:0016887">
    <property type="term" value="F:ATP hydrolysis activity"/>
    <property type="evidence" value="ECO:0007669"/>
    <property type="project" value="InterPro"/>
</dbReference>
<dbReference type="GO" id="GO:0005737">
    <property type="term" value="C:cytoplasm"/>
    <property type="evidence" value="ECO:0007669"/>
    <property type="project" value="UniProtKB-SubCell"/>
</dbReference>
<dbReference type="PROSITE" id="PS00871">
    <property type="entry name" value="CLPAB_2"/>
    <property type="match status" value="1"/>
</dbReference>
<feature type="coiled-coil region" evidence="13">
    <location>
        <begin position="413"/>
        <end position="493"/>
    </location>
</feature>
<evidence type="ECO:0000256" key="5">
    <source>
        <dbReference type="ARBA" id="ARBA00022741"/>
    </source>
</evidence>
<comment type="caution">
    <text evidence="15">The sequence shown here is derived from an EMBL/GenBank/DDBJ whole genome shotgun (WGS) entry which is preliminary data.</text>
</comment>
<evidence type="ECO:0000256" key="8">
    <source>
        <dbReference type="ARBA" id="ARBA00023186"/>
    </source>
</evidence>
<comment type="subunit">
    <text evidence="13">Homohexamer; The oligomerization is ATP-dependent.</text>
</comment>
<keyword evidence="4 11" id="KW-0677">Repeat</keyword>
<dbReference type="Pfam" id="PF07724">
    <property type="entry name" value="AAA_2"/>
    <property type="match status" value="1"/>
</dbReference>
<keyword evidence="5 12" id="KW-0547">Nucleotide-binding</keyword>
<dbReference type="FunFam" id="3.40.50.300:FF:000025">
    <property type="entry name" value="ATP-dependent Clp protease subunit"/>
    <property type="match status" value="1"/>
</dbReference>
<dbReference type="PRINTS" id="PR00300">
    <property type="entry name" value="CLPPROTEASEA"/>
</dbReference>
<dbReference type="InterPro" id="IPR041546">
    <property type="entry name" value="ClpA/ClpB_AAA_lid"/>
</dbReference>
<dbReference type="Pfam" id="PF02861">
    <property type="entry name" value="Clp_N"/>
    <property type="match status" value="1"/>
</dbReference>
<dbReference type="InterPro" id="IPR036628">
    <property type="entry name" value="Clp_N_dom_sf"/>
</dbReference>
<dbReference type="Gene3D" id="1.10.8.60">
    <property type="match status" value="1"/>
</dbReference>
<dbReference type="SUPFAM" id="SSF81923">
    <property type="entry name" value="Double Clp-N motif"/>
    <property type="match status" value="1"/>
</dbReference>
<dbReference type="Gene3D" id="3.40.50.300">
    <property type="entry name" value="P-loop containing nucleotide triphosphate hydrolases"/>
    <property type="match status" value="3"/>
</dbReference>
<evidence type="ECO:0000313" key="16">
    <source>
        <dbReference type="Proteomes" id="UP000195072"/>
    </source>
</evidence>
<protein>
    <recommendedName>
        <fullName evidence="3 13">Chaperone protein ClpB</fullName>
    </recommendedName>
</protein>
<dbReference type="Pfam" id="PF10431">
    <property type="entry name" value="ClpB_D2-small"/>
    <property type="match status" value="1"/>
</dbReference>
<sequence length="868" mass="94992">MDIAKFTERSRGFLQAAQTICIRDFNQQLTPEHLLKAMLGDEEGAASSLIRAAGGKPEAVKAATEQALAKLPKVQGGGAGQPQATPDLVRVLDGAEQAAQKAGDSFVAQDRLLIGIAQSDTPAGRALKENGATPDALEKAVAAIRKGRTVTSENAEANFDALKKYARDVTEVAQAGKLDPVIGRDEEIRRAIQVLARRSKNNPVLIGEPGVGKTAIVEGLAQRIVNGDVPEALKNKKLLSLDMGALVAGAKYRGEFEERLKAVLKEIESAEGQIILFIDEMHTLVGAGRTDGAMDASNLIKPELARGTLHCIGATTLDEYRKYIEKDAALARRFQPVFVGEPSVADTISILRGIKEKYELHHGVRITDGALVAAATLSNRYITDRFLPDKAIDLIDEAASRLRMQIDSKPEELDELDRRIIQLKIEREALRKEDDSASKDRLEAVEAELADLEEKSDAMSASWHAEKDRVNAVQKLQEQLDQARSEVEVAQRKGDLGKASELMYGVIPNLQAQIAQAQETQSEAGKTDLVSEAVTDQGVASVVSRWTGVPVDRMLEGERAKLLRMEDELRKSVVGQEPALKAVSNAVRRARAGLQDPNRPIGSFLFLGPTGVGKTELTKALARFLFDDEKALLRVDMSEFMEKHAVARLIGAPPGYVGYEEGGVLTEAVRRRPYQVILFDEVEKAHEDVFNILLQVLDDGRLTDGQGRTVDFRNTIIVLTSNLGSDVLAHQPDGESTDMVQAQVMKVVREHFRPEFLNRLDEIILFSRLQKADMTKIVDIQIGRLQKLLDDRKITLKLDELAHAWLANEGYDPVYGARPLKRVIQRSLQNPLAELLLQGTIHDGETITISANGDGLLINGQEAAAVMA</sequence>
<dbReference type="Pfam" id="PF00004">
    <property type="entry name" value="AAA"/>
    <property type="match status" value="1"/>
</dbReference>
<dbReference type="InterPro" id="IPR003959">
    <property type="entry name" value="ATPase_AAA_core"/>
</dbReference>
<evidence type="ECO:0000256" key="1">
    <source>
        <dbReference type="ARBA" id="ARBA00004496"/>
    </source>
</evidence>
<keyword evidence="13" id="KW-0963">Cytoplasm</keyword>
<comment type="subcellular location">
    <subcellularLocation>
        <location evidence="1 13">Cytoplasm</location>
    </subcellularLocation>
</comment>
<proteinExistence type="inferred from homology"/>
<dbReference type="FunFam" id="3.40.50.300:FF:000010">
    <property type="entry name" value="Chaperone clpB 1, putative"/>
    <property type="match status" value="1"/>
</dbReference>
<organism evidence="15 16">
    <name type="scientific">Acetobacter senegalensis</name>
    <dbReference type="NCBI Taxonomy" id="446692"/>
    <lineage>
        <taxon>Bacteria</taxon>
        <taxon>Pseudomonadati</taxon>
        <taxon>Pseudomonadota</taxon>
        <taxon>Alphaproteobacteria</taxon>
        <taxon>Acetobacterales</taxon>
        <taxon>Acetobacteraceae</taxon>
        <taxon>Acetobacter</taxon>
    </lineage>
</organism>
<evidence type="ECO:0000256" key="4">
    <source>
        <dbReference type="ARBA" id="ARBA00022737"/>
    </source>
</evidence>
<comment type="similarity">
    <text evidence="2 12">Belongs to the ClpA/ClpB family.</text>
</comment>
<dbReference type="InterPro" id="IPR018368">
    <property type="entry name" value="ClpA/B_CS1"/>
</dbReference>
<dbReference type="PANTHER" id="PTHR11638">
    <property type="entry name" value="ATP-DEPENDENT CLP PROTEASE"/>
    <property type="match status" value="1"/>
</dbReference>
<feature type="domain" description="Clp R" evidence="14">
    <location>
        <begin position="3"/>
        <end position="147"/>
    </location>
</feature>
<dbReference type="PROSITE" id="PS00870">
    <property type="entry name" value="CLPAB_1"/>
    <property type="match status" value="1"/>
</dbReference>
<keyword evidence="8 12" id="KW-0143">Chaperone</keyword>
<evidence type="ECO:0000256" key="12">
    <source>
        <dbReference type="RuleBase" id="RU004432"/>
    </source>
</evidence>
<dbReference type="Proteomes" id="UP000195072">
    <property type="component" value="Unassembled WGS sequence"/>
</dbReference>
<dbReference type="InterPro" id="IPR003593">
    <property type="entry name" value="AAA+_ATPase"/>
</dbReference>
<dbReference type="PANTHER" id="PTHR11638:SF18">
    <property type="entry name" value="HEAT SHOCK PROTEIN 104"/>
    <property type="match status" value="1"/>
</dbReference>
<evidence type="ECO:0000256" key="3">
    <source>
        <dbReference type="ARBA" id="ARBA00017574"/>
    </source>
</evidence>
<dbReference type="Gene3D" id="1.10.1780.10">
    <property type="entry name" value="Clp, N-terminal domain"/>
    <property type="match status" value="1"/>
</dbReference>
<dbReference type="SUPFAM" id="SSF52540">
    <property type="entry name" value="P-loop containing nucleoside triphosphate hydrolases"/>
    <property type="match status" value="2"/>
</dbReference>
<keyword evidence="6 12" id="KW-0067">ATP-binding</keyword>
<evidence type="ECO:0000256" key="10">
    <source>
        <dbReference type="ARBA" id="ARBA00026057"/>
    </source>
</evidence>
<gene>
    <name evidence="13" type="primary">clpB</name>
    <name evidence="15" type="ORF">HK16_00585</name>
</gene>
<accession>A0A252ELR7</accession>
<dbReference type="InterPro" id="IPR001270">
    <property type="entry name" value="ClpA/B"/>
</dbReference>
<name>A0A252ELR7_9PROT</name>
<dbReference type="PROSITE" id="PS51903">
    <property type="entry name" value="CLP_R"/>
    <property type="match status" value="1"/>
</dbReference>
<dbReference type="CDD" id="cd19499">
    <property type="entry name" value="RecA-like_ClpB_Hsp104-like"/>
    <property type="match status" value="1"/>
</dbReference>
<dbReference type="SMART" id="SM01086">
    <property type="entry name" value="ClpB_D2-small"/>
    <property type="match status" value="1"/>
</dbReference>
<comment type="subunit">
    <text evidence="10">Homohexamer. The oligomerization is ATP-dependent.</text>
</comment>
<dbReference type="InterPro" id="IPR027417">
    <property type="entry name" value="P-loop_NTPase"/>
</dbReference>
<dbReference type="GO" id="GO:0005524">
    <property type="term" value="F:ATP binding"/>
    <property type="evidence" value="ECO:0007669"/>
    <property type="project" value="UniProtKB-UniRule"/>
</dbReference>
<evidence type="ECO:0000313" key="15">
    <source>
        <dbReference type="EMBL" id="OUL67346.1"/>
    </source>
</evidence>
<dbReference type="FunFam" id="1.10.8.60:FF:000017">
    <property type="entry name" value="ATP-dependent chaperone ClpB"/>
    <property type="match status" value="1"/>
</dbReference>
<evidence type="ECO:0000256" key="9">
    <source>
        <dbReference type="ARBA" id="ARBA00025613"/>
    </source>
</evidence>
<dbReference type="NCBIfam" id="TIGR03346">
    <property type="entry name" value="chaperone_ClpB"/>
    <property type="match status" value="1"/>
</dbReference>
<evidence type="ECO:0000256" key="7">
    <source>
        <dbReference type="ARBA" id="ARBA00023054"/>
    </source>
</evidence>
<dbReference type="RefSeq" id="WP_086896763.1">
    <property type="nucleotide sequence ID" value="NZ_JOOZ01000011.1"/>
</dbReference>
<keyword evidence="7 13" id="KW-0175">Coiled coil</keyword>
<dbReference type="InterPro" id="IPR017730">
    <property type="entry name" value="Chaperonin_ClpB"/>
</dbReference>
<evidence type="ECO:0000256" key="11">
    <source>
        <dbReference type="PROSITE-ProRule" id="PRU01251"/>
    </source>
</evidence>
<keyword evidence="13" id="KW-0346">Stress response</keyword>
<evidence type="ECO:0000259" key="14">
    <source>
        <dbReference type="PROSITE" id="PS51903"/>
    </source>
</evidence>
<dbReference type="CDD" id="cd00009">
    <property type="entry name" value="AAA"/>
    <property type="match status" value="1"/>
</dbReference>
<evidence type="ECO:0000256" key="6">
    <source>
        <dbReference type="ARBA" id="ARBA00022840"/>
    </source>
</evidence>
<dbReference type="InterPro" id="IPR019489">
    <property type="entry name" value="Clp_ATPase_C"/>
</dbReference>
<evidence type="ECO:0000256" key="13">
    <source>
        <dbReference type="RuleBase" id="RU362034"/>
    </source>
</evidence>
<dbReference type="Pfam" id="PF17871">
    <property type="entry name" value="AAA_lid_9"/>
    <property type="match status" value="1"/>
</dbReference>
<dbReference type="InterPro" id="IPR028299">
    <property type="entry name" value="ClpA/B_CS2"/>
</dbReference>
<dbReference type="SMART" id="SM00382">
    <property type="entry name" value="AAA"/>
    <property type="match status" value="2"/>
</dbReference>
<comment type="function">
    <text evidence="9">Part of a stress-induced multi-chaperone system, it is involved in the recovery of the cell from heat-induced damage, in cooperation with DnaK, DnaJ and GrpE. Acts before DnaK, in the processing of protein aggregates. Protein binding stimulates the ATPase activity; ATP hydrolysis unfolds the denatured protein aggregates, which probably helps expose new hydrophobic binding sites on the surface of ClpB-bound aggregates, contributing to the solubilization and refolding of denatured protein aggregates by DnaK.</text>
</comment>
<dbReference type="FunFam" id="3.40.50.300:FF:000120">
    <property type="entry name" value="ATP-dependent chaperone ClpB"/>
    <property type="match status" value="1"/>
</dbReference>
<evidence type="ECO:0000256" key="2">
    <source>
        <dbReference type="ARBA" id="ARBA00008675"/>
    </source>
</evidence>
<dbReference type="InterPro" id="IPR050130">
    <property type="entry name" value="ClpA_ClpB"/>
</dbReference>
<dbReference type="InterPro" id="IPR004176">
    <property type="entry name" value="Clp_R_N"/>
</dbReference>
<dbReference type="AlphaFoldDB" id="A0A252ELR7"/>
<reference evidence="15 16" key="1">
    <citation type="submission" date="2014-06" db="EMBL/GenBank/DDBJ databases">
        <authorList>
            <person name="Ju J."/>
            <person name="Zhang J."/>
        </authorList>
    </citation>
    <scope>NUCLEOTIDE SEQUENCE [LARGE SCALE GENOMIC DNA]</scope>
    <source>
        <strain evidence="15">DmL_050</strain>
    </source>
</reference>
<dbReference type="GO" id="GO:0034605">
    <property type="term" value="P:cellular response to heat"/>
    <property type="evidence" value="ECO:0007669"/>
    <property type="project" value="TreeGrafter"/>
</dbReference>
<dbReference type="GO" id="GO:0042026">
    <property type="term" value="P:protein refolding"/>
    <property type="evidence" value="ECO:0007669"/>
    <property type="project" value="UniProtKB-UniRule"/>
</dbReference>
<dbReference type="EMBL" id="JOOZ01000011">
    <property type="protein sequence ID" value="OUL67346.1"/>
    <property type="molecule type" value="Genomic_DNA"/>
</dbReference>